<dbReference type="InterPro" id="IPR028250">
    <property type="entry name" value="DsbDN"/>
</dbReference>
<feature type="transmembrane region" description="Helical" evidence="8">
    <location>
        <begin position="407"/>
        <end position="425"/>
    </location>
</feature>
<sequence>MTRLIRFCAFALTLLLSLNGMAEIVKDPTTWTFEVSRKSEGKYELTFHLKLSEHWHIWSINPGGDGLQLPPSFKFKKDPSVKLIGKIRESGKRITETMDGVDGPVSYFLNKVDYIQTVEVTKNGMIKGEWTYQVCDESMCLPPTTKDFSFTIDDPALASADTARTVLNDTGNVAVASVQAPATPSGNTPADTAKQAGTEDKKEAGNPVPESLWLIFLGGLGAGLAAVVTPCIYSMIPITVSFFTKKSKDRKTGITNALVYSFSIIFIFAILGMAIIAIFGANALNSLSTHWIPNLIFFAIFLLFAFSFLGAFELTLPSSWTSRVDSKANTNSYSGIFFMALTLVIVSFSCTSAFIGGIAVLAAKGGFWGPLVGFSSFGLGIAFPFALFAMFPSYLKNLEKPGGWQNAVKVTLGFIELALALKFLSNADLAKGWRLLDREIFIGIWVVLSILLGMYLLGKLRFSHDDDLPKNMFGIPYVSVPRLLLAISAFSFAIYLVPGMWGAPLKAVSSFVPPMGTQDFIATGGSAPAAHAVAEGVTAPSKYVEKLKIYEPEAAKKFGLVTYYDLEEAKAAAKILKKPLMLDFTGINCINCRKMEGQVWSDPEVMKRMKEDFVVVSLYVDFNNEELPEAQRYVAQSGSKITTVGNKNADYQVTRFGSNAQPLYFFVDVDDHQLAEKGYPYDPNIDKFIAHLDAVKAKYKELNP</sequence>
<dbReference type="Gene3D" id="2.60.40.1250">
    <property type="entry name" value="Thiol:disulfide interchange protein DsbD, N-terminal domain"/>
    <property type="match status" value="1"/>
</dbReference>
<evidence type="ECO:0000256" key="7">
    <source>
        <dbReference type="SAM" id="MobiDB-lite"/>
    </source>
</evidence>
<evidence type="ECO:0000256" key="5">
    <source>
        <dbReference type="ARBA" id="ARBA00022989"/>
    </source>
</evidence>
<feature type="transmembrane region" description="Helical" evidence="8">
    <location>
        <begin position="336"/>
        <end position="362"/>
    </location>
</feature>
<keyword evidence="6 8" id="KW-0472">Membrane</keyword>
<dbReference type="InterPro" id="IPR013766">
    <property type="entry name" value="Thioredoxin_domain"/>
</dbReference>
<dbReference type="EMBL" id="BAABEZ010000022">
    <property type="protein sequence ID" value="GAA4454448.1"/>
    <property type="molecule type" value="Genomic_DNA"/>
</dbReference>
<evidence type="ECO:0000256" key="1">
    <source>
        <dbReference type="ARBA" id="ARBA00004651"/>
    </source>
</evidence>
<dbReference type="PROSITE" id="PS51352">
    <property type="entry name" value="THIOREDOXIN_2"/>
    <property type="match status" value="1"/>
</dbReference>
<evidence type="ECO:0000259" key="10">
    <source>
        <dbReference type="PROSITE" id="PS51352"/>
    </source>
</evidence>
<name>A0ABP8MSX5_9BACT</name>
<feature type="transmembrane region" description="Helical" evidence="8">
    <location>
        <begin position="257"/>
        <end position="279"/>
    </location>
</feature>
<accession>A0ABP8MSX5</accession>
<dbReference type="PANTHER" id="PTHR32234">
    <property type="entry name" value="THIOL:DISULFIDE INTERCHANGE PROTEIN DSBD"/>
    <property type="match status" value="1"/>
</dbReference>
<evidence type="ECO:0000256" key="9">
    <source>
        <dbReference type="SAM" id="SignalP"/>
    </source>
</evidence>
<evidence type="ECO:0000256" key="8">
    <source>
        <dbReference type="SAM" id="Phobius"/>
    </source>
</evidence>
<dbReference type="Pfam" id="PF11412">
    <property type="entry name" value="DsbD_N"/>
    <property type="match status" value="1"/>
</dbReference>
<feature type="signal peptide" evidence="9">
    <location>
        <begin position="1"/>
        <end position="22"/>
    </location>
</feature>
<feature type="compositionally biased region" description="Polar residues" evidence="7">
    <location>
        <begin position="180"/>
        <end position="190"/>
    </location>
</feature>
<keyword evidence="3 8" id="KW-0812">Transmembrane</keyword>
<dbReference type="SUPFAM" id="SSF52833">
    <property type="entry name" value="Thioredoxin-like"/>
    <property type="match status" value="1"/>
</dbReference>
<comment type="subcellular location">
    <subcellularLocation>
        <location evidence="1">Cell membrane</location>
        <topology evidence="1">Multi-pass membrane protein</topology>
    </subcellularLocation>
</comment>
<organism evidence="11 12">
    <name type="scientific">Rurimicrobium arvi</name>
    <dbReference type="NCBI Taxonomy" id="2049916"/>
    <lineage>
        <taxon>Bacteria</taxon>
        <taxon>Pseudomonadati</taxon>
        <taxon>Bacteroidota</taxon>
        <taxon>Chitinophagia</taxon>
        <taxon>Chitinophagales</taxon>
        <taxon>Chitinophagaceae</taxon>
        <taxon>Rurimicrobium</taxon>
    </lineage>
</organism>
<dbReference type="RefSeq" id="WP_344825253.1">
    <property type="nucleotide sequence ID" value="NZ_BAABEZ010000022.1"/>
</dbReference>
<dbReference type="InterPro" id="IPR003834">
    <property type="entry name" value="Cyt_c_assmbl_TM_dom"/>
</dbReference>
<protein>
    <submittedName>
        <fullName evidence="11">Cytochrome c biogenesis protein CcdA</fullName>
    </submittedName>
</protein>
<dbReference type="InterPro" id="IPR036929">
    <property type="entry name" value="DsbDN_sf"/>
</dbReference>
<evidence type="ECO:0000256" key="2">
    <source>
        <dbReference type="ARBA" id="ARBA00022475"/>
    </source>
</evidence>
<dbReference type="Pfam" id="PF13899">
    <property type="entry name" value="Thioredoxin_7"/>
    <property type="match status" value="1"/>
</dbReference>
<keyword evidence="2" id="KW-1003">Cell membrane</keyword>
<dbReference type="PANTHER" id="PTHR32234:SF0">
    <property type="entry name" value="THIOL:DISULFIDE INTERCHANGE PROTEIN DSBD"/>
    <property type="match status" value="1"/>
</dbReference>
<feature type="transmembrane region" description="Helical" evidence="8">
    <location>
        <begin position="479"/>
        <end position="501"/>
    </location>
</feature>
<keyword evidence="4" id="KW-0201">Cytochrome c-type biogenesis</keyword>
<feature type="transmembrane region" description="Helical" evidence="8">
    <location>
        <begin position="212"/>
        <end position="236"/>
    </location>
</feature>
<feature type="transmembrane region" description="Helical" evidence="8">
    <location>
        <begin position="440"/>
        <end position="458"/>
    </location>
</feature>
<evidence type="ECO:0000313" key="12">
    <source>
        <dbReference type="Proteomes" id="UP001501410"/>
    </source>
</evidence>
<feature type="region of interest" description="Disordered" evidence="7">
    <location>
        <begin position="179"/>
        <end position="206"/>
    </location>
</feature>
<keyword evidence="9" id="KW-0732">Signal</keyword>
<feature type="transmembrane region" description="Helical" evidence="8">
    <location>
        <begin position="291"/>
        <end position="316"/>
    </location>
</feature>
<feature type="transmembrane region" description="Helical" evidence="8">
    <location>
        <begin position="374"/>
        <end position="395"/>
    </location>
</feature>
<evidence type="ECO:0000256" key="4">
    <source>
        <dbReference type="ARBA" id="ARBA00022748"/>
    </source>
</evidence>
<feature type="chain" id="PRO_5047398518" evidence="9">
    <location>
        <begin position="23"/>
        <end position="704"/>
    </location>
</feature>
<gene>
    <name evidence="11" type="ORF">GCM10023092_16480</name>
</gene>
<evidence type="ECO:0000256" key="3">
    <source>
        <dbReference type="ARBA" id="ARBA00022692"/>
    </source>
</evidence>
<evidence type="ECO:0000256" key="6">
    <source>
        <dbReference type="ARBA" id="ARBA00023136"/>
    </source>
</evidence>
<dbReference type="InterPro" id="IPR036249">
    <property type="entry name" value="Thioredoxin-like_sf"/>
</dbReference>
<keyword evidence="12" id="KW-1185">Reference proteome</keyword>
<keyword evidence="5 8" id="KW-1133">Transmembrane helix</keyword>
<proteinExistence type="predicted"/>
<dbReference type="Gene3D" id="3.40.30.10">
    <property type="entry name" value="Glutaredoxin"/>
    <property type="match status" value="1"/>
</dbReference>
<dbReference type="Pfam" id="PF02683">
    <property type="entry name" value="DsbD_TM"/>
    <property type="match status" value="1"/>
</dbReference>
<comment type="caution">
    <text evidence="11">The sequence shown here is derived from an EMBL/GenBank/DDBJ whole genome shotgun (WGS) entry which is preliminary data.</text>
</comment>
<evidence type="ECO:0000313" key="11">
    <source>
        <dbReference type="EMBL" id="GAA4454448.1"/>
    </source>
</evidence>
<dbReference type="Proteomes" id="UP001501410">
    <property type="component" value="Unassembled WGS sequence"/>
</dbReference>
<feature type="domain" description="Thioredoxin" evidence="10">
    <location>
        <begin position="521"/>
        <end position="697"/>
    </location>
</feature>
<reference evidence="12" key="1">
    <citation type="journal article" date="2019" name="Int. J. Syst. Evol. Microbiol.">
        <title>The Global Catalogue of Microorganisms (GCM) 10K type strain sequencing project: providing services to taxonomists for standard genome sequencing and annotation.</title>
        <authorList>
            <consortium name="The Broad Institute Genomics Platform"/>
            <consortium name="The Broad Institute Genome Sequencing Center for Infectious Disease"/>
            <person name="Wu L."/>
            <person name="Ma J."/>
        </authorList>
    </citation>
    <scope>NUCLEOTIDE SEQUENCE [LARGE SCALE GENOMIC DNA]</scope>
    <source>
        <strain evidence="12">JCM 31921</strain>
    </source>
</reference>